<dbReference type="InterPro" id="IPR039420">
    <property type="entry name" value="WalR-like"/>
</dbReference>
<accession>A0A9D1Q0T0</accession>
<comment type="caution">
    <text evidence="10">The sequence shown here is derived from an EMBL/GenBank/DDBJ whole genome shotgun (WGS) entry which is preliminary data.</text>
</comment>
<feature type="domain" description="Response regulatory" evidence="9">
    <location>
        <begin position="6"/>
        <end position="122"/>
    </location>
</feature>
<dbReference type="Proteomes" id="UP000823990">
    <property type="component" value="Unassembled WGS sequence"/>
</dbReference>
<evidence type="ECO:0000256" key="1">
    <source>
        <dbReference type="ARBA" id="ARBA00018672"/>
    </source>
</evidence>
<dbReference type="SUPFAM" id="SSF52172">
    <property type="entry name" value="CheY-like"/>
    <property type="match status" value="1"/>
</dbReference>
<dbReference type="PANTHER" id="PTHR48111:SF1">
    <property type="entry name" value="TWO-COMPONENT RESPONSE REGULATOR ORR33"/>
    <property type="match status" value="1"/>
</dbReference>
<dbReference type="Gene3D" id="3.40.50.2300">
    <property type="match status" value="1"/>
</dbReference>
<dbReference type="Pfam" id="PF04397">
    <property type="entry name" value="LytTR"/>
    <property type="match status" value="1"/>
</dbReference>
<reference evidence="10" key="2">
    <citation type="submission" date="2021-04" db="EMBL/GenBank/DDBJ databases">
        <authorList>
            <person name="Gilroy R."/>
        </authorList>
    </citation>
    <scope>NUCLEOTIDE SEQUENCE</scope>
    <source>
        <strain evidence="10">12435</strain>
    </source>
</reference>
<dbReference type="InterPro" id="IPR001789">
    <property type="entry name" value="Sig_transdc_resp-reg_receiver"/>
</dbReference>
<evidence type="ECO:0000256" key="3">
    <source>
        <dbReference type="ARBA" id="ARBA00023012"/>
    </source>
</evidence>
<evidence type="ECO:0000256" key="5">
    <source>
        <dbReference type="ARBA" id="ARBA00023125"/>
    </source>
</evidence>
<dbReference type="AlphaFoldDB" id="A0A9D1Q0T0"/>
<evidence type="ECO:0000313" key="11">
    <source>
        <dbReference type="Proteomes" id="UP000823990"/>
    </source>
</evidence>
<dbReference type="SMART" id="SM00448">
    <property type="entry name" value="REC"/>
    <property type="match status" value="1"/>
</dbReference>
<dbReference type="GO" id="GO:0000156">
    <property type="term" value="F:phosphorelay response regulator activity"/>
    <property type="evidence" value="ECO:0007669"/>
    <property type="project" value="TreeGrafter"/>
</dbReference>
<evidence type="ECO:0000256" key="4">
    <source>
        <dbReference type="ARBA" id="ARBA00023015"/>
    </source>
</evidence>
<dbReference type="Pfam" id="PF00072">
    <property type="entry name" value="Response_reg"/>
    <property type="match status" value="1"/>
</dbReference>
<dbReference type="CDD" id="cd00156">
    <property type="entry name" value="REC"/>
    <property type="match status" value="1"/>
</dbReference>
<evidence type="ECO:0000259" key="9">
    <source>
        <dbReference type="PROSITE" id="PS50110"/>
    </source>
</evidence>
<keyword evidence="4" id="KW-0805">Transcription regulation</keyword>
<keyword evidence="6" id="KW-0804">Transcription</keyword>
<dbReference type="PANTHER" id="PTHR48111">
    <property type="entry name" value="REGULATOR OF RPOS"/>
    <property type="match status" value="1"/>
</dbReference>
<dbReference type="GO" id="GO:0005829">
    <property type="term" value="C:cytosol"/>
    <property type="evidence" value="ECO:0007669"/>
    <property type="project" value="TreeGrafter"/>
</dbReference>
<keyword evidence="2 8" id="KW-0597">Phosphoprotein</keyword>
<dbReference type="GO" id="GO:0000976">
    <property type="term" value="F:transcription cis-regulatory region binding"/>
    <property type="evidence" value="ECO:0007669"/>
    <property type="project" value="TreeGrafter"/>
</dbReference>
<keyword evidence="3" id="KW-0902">Two-component regulatory system</keyword>
<evidence type="ECO:0000256" key="7">
    <source>
        <dbReference type="ARBA" id="ARBA00024867"/>
    </source>
</evidence>
<feature type="modified residue" description="4-aspartylphosphate" evidence="8">
    <location>
        <position position="59"/>
    </location>
</feature>
<dbReference type="EMBL" id="DXHS01000083">
    <property type="protein sequence ID" value="HIW02761.1"/>
    <property type="molecule type" value="Genomic_DNA"/>
</dbReference>
<dbReference type="PROSITE" id="PS50110">
    <property type="entry name" value="RESPONSE_REGULATORY"/>
    <property type="match status" value="1"/>
</dbReference>
<dbReference type="SMART" id="SM00850">
    <property type="entry name" value="LytTR"/>
    <property type="match status" value="1"/>
</dbReference>
<dbReference type="GO" id="GO:0006355">
    <property type="term" value="P:regulation of DNA-templated transcription"/>
    <property type="evidence" value="ECO:0007669"/>
    <property type="project" value="TreeGrafter"/>
</dbReference>
<protein>
    <recommendedName>
        <fullName evidence="1">Stage 0 sporulation protein A homolog</fullName>
    </recommendedName>
</protein>
<evidence type="ECO:0000313" key="10">
    <source>
        <dbReference type="EMBL" id="HIW02761.1"/>
    </source>
</evidence>
<dbReference type="InterPro" id="IPR007492">
    <property type="entry name" value="LytTR_DNA-bd_dom"/>
</dbReference>
<dbReference type="GO" id="GO:0032993">
    <property type="term" value="C:protein-DNA complex"/>
    <property type="evidence" value="ECO:0007669"/>
    <property type="project" value="TreeGrafter"/>
</dbReference>
<organism evidence="10 11">
    <name type="scientific">Candidatus Protoclostridium stercorigallinarum</name>
    <dbReference type="NCBI Taxonomy" id="2838741"/>
    <lineage>
        <taxon>Bacteria</taxon>
        <taxon>Bacillati</taxon>
        <taxon>Bacillota</taxon>
        <taxon>Clostridia</taxon>
        <taxon>Candidatus Protoclostridium</taxon>
    </lineage>
</organism>
<dbReference type="Gene3D" id="2.40.50.1020">
    <property type="entry name" value="LytTr DNA-binding domain"/>
    <property type="match status" value="1"/>
</dbReference>
<reference evidence="10" key="1">
    <citation type="journal article" date="2021" name="PeerJ">
        <title>Extensive microbial diversity within the chicken gut microbiome revealed by metagenomics and culture.</title>
        <authorList>
            <person name="Gilroy R."/>
            <person name="Ravi A."/>
            <person name="Getino M."/>
            <person name="Pursley I."/>
            <person name="Horton D.L."/>
            <person name="Alikhan N.F."/>
            <person name="Baker D."/>
            <person name="Gharbi K."/>
            <person name="Hall N."/>
            <person name="Watson M."/>
            <person name="Adriaenssens E.M."/>
            <person name="Foster-Nyarko E."/>
            <person name="Jarju S."/>
            <person name="Secka A."/>
            <person name="Antonio M."/>
            <person name="Oren A."/>
            <person name="Chaudhuri R.R."/>
            <person name="La Ragione R."/>
            <person name="Hildebrand F."/>
            <person name="Pallen M.J."/>
        </authorList>
    </citation>
    <scope>NUCLEOTIDE SEQUENCE</scope>
    <source>
        <strain evidence="10">12435</strain>
    </source>
</reference>
<proteinExistence type="predicted"/>
<evidence type="ECO:0000256" key="6">
    <source>
        <dbReference type="ARBA" id="ARBA00023163"/>
    </source>
</evidence>
<keyword evidence="5 10" id="KW-0238">DNA-binding</keyword>
<gene>
    <name evidence="10" type="ORF">H9892_05415</name>
</gene>
<comment type="function">
    <text evidence="7">May play the central regulatory role in sporulation. It may be an element of the effector pathway responsible for the activation of sporulation genes in response to nutritional stress. Spo0A may act in concert with spo0H (a sigma factor) to control the expression of some genes that are critical to the sporulation process.</text>
</comment>
<evidence type="ECO:0000256" key="8">
    <source>
        <dbReference type="PROSITE-ProRule" id="PRU00169"/>
    </source>
</evidence>
<dbReference type="InterPro" id="IPR011006">
    <property type="entry name" value="CheY-like_superfamily"/>
</dbReference>
<sequence length="239" mass="27372">MANPIKTAIVEDEKACSDQLKKYLERYSEENGVETETHIYPDGDKFLSSGLIFDVIFMDIEMPGSDGLSVVRRLRQTDEDVIVFFVTGLAQYAVNGYEVRAFDFMVKPVSYYDFAIKFSRAVESMAGRRKREIWVRSRQGKKLVTADKLMYVEIMRHNLIFHTTEGEVYGTGTMKSVTEVFDGLPFALCNQCYYVNLSFVTEVRGLDLYVGGDRLQISLPKKKYFMRALNDYLATGGRK</sequence>
<evidence type="ECO:0000256" key="2">
    <source>
        <dbReference type="ARBA" id="ARBA00022553"/>
    </source>
</evidence>
<name>A0A9D1Q0T0_9FIRM</name>